<name>A0A0B5A6M0_9CAUD</name>
<dbReference type="GeneID" id="26623424"/>
<proteinExistence type="predicted"/>
<dbReference type="EMBL" id="KP202969">
    <property type="protein sequence ID" value="AJD82781.1"/>
    <property type="molecule type" value="Genomic_DNA"/>
</dbReference>
<accession>A0A0B5A6M0</accession>
<sequence length="138" mass="15344">MAIRLHRLSWAERTALRLVKQYGVPSSIEVLLPGGPDPQRPGRMLPSQGSLTFRPSVLILSDLTNIEIPANIAFDKVILVPFSSFRPNLPQTAIPDEAWLGASVFLPIEGKQVKLHIKHSQFVRPNGNTILVRFFLGI</sequence>
<organism evidence="1 2">
    <name type="scientific">Achromobacter phage JWX</name>
    <dbReference type="NCBI Taxonomy" id="1589746"/>
    <lineage>
        <taxon>Viruses</taxon>
        <taxon>Duplodnaviria</taxon>
        <taxon>Heunggongvirae</taxon>
        <taxon>Uroviricota</taxon>
        <taxon>Caudoviricetes</taxon>
        <taxon>Steinhofvirus</taxon>
        <taxon>Steinhofvirus JWX</taxon>
    </lineage>
</organism>
<evidence type="ECO:0000313" key="1">
    <source>
        <dbReference type="EMBL" id="AJD82781.1"/>
    </source>
</evidence>
<dbReference type="RefSeq" id="YP_009196200.1">
    <property type="nucleotide sequence ID" value="NC_028768.1"/>
</dbReference>
<keyword evidence="2" id="KW-1185">Reference proteome</keyword>
<evidence type="ECO:0000313" key="2">
    <source>
        <dbReference type="Proteomes" id="UP000031727"/>
    </source>
</evidence>
<protein>
    <submittedName>
        <fullName evidence="1">Uncharacterized protein</fullName>
    </submittedName>
</protein>
<reference evidence="1 2" key="1">
    <citation type="submission" date="2014-11" db="EMBL/GenBank/DDBJ databases">
        <title>Characterization and genome comparisons of three Achromobacter phages of the Siphoviridae family.</title>
        <authorList>
            <person name="Dreiseikelmann B."/>
            <person name="Bunk B."/>
            <person name="Rohde M."/>
            <person name="Wittmann J."/>
        </authorList>
    </citation>
    <scope>NUCLEOTIDE SEQUENCE [LARGE SCALE GENOMIC DNA]</scope>
</reference>
<gene>
    <name evidence="1" type="ORF">JWX_00015</name>
</gene>
<dbReference type="KEGG" id="vg:26623424"/>
<dbReference type="OrthoDB" id="35546at10239"/>
<dbReference type="Proteomes" id="UP000031727">
    <property type="component" value="Segment"/>
</dbReference>